<dbReference type="EMBL" id="JALNMJ010000010">
    <property type="protein sequence ID" value="MCK7613645.1"/>
    <property type="molecule type" value="Genomic_DNA"/>
</dbReference>
<proteinExistence type="predicted"/>
<dbReference type="Proteomes" id="UP001431221">
    <property type="component" value="Unassembled WGS sequence"/>
</dbReference>
<dbReference type="PANTHER" id="PTHR43081">
    <property type="entry name" value="ADENYLATE CYCLASE, TERMINAL-DIFFERENTIATION SPECIFIC-RELATED"/>
    <property type="match status" value="1"/>
</dbReference>
<protein>
    <submittedName>
        <fullName evidence="3">Adenylate/guanylate cyclase domain-containing protein</fullName>
    </submittedName>
</protein>
<dbReference type="Pfam" id="PF00211">
    <property type="entry name" value="Guanylate_cyc"/>
    <property type="match status" value="1"/>
</dbReference>
<reference evidence="3" key="1">
    <citation type="submission" date="2022-04" db="EMBL/GenBank/DDBJ databases">
        <title>Roseibium sp. CAU 1639 isolated from mud.</title>
        <authorList>
            <person name="Kim W."/>
        </authorList>
    </citation>
    <scope>NUCLEOTIDE SEQUENCE</scope>
    <source>
        <strain evidence="3">CAU 1639</strain>
    </source>
</reference>
<evidence type="ECO:0000259" key="2">
    <source>
        <dbReference type="PROSITE" id="PS50125"/>
    </source>
</evidence>
<keyword evidence="4" id="KW-1185">Reference proteome</keyword>
<feature type="transmembrane region" description="Helical" evidence="1">
    <location>
        <begin position="317"/>
        <end position="334"/>
    </location>
</feature>
<dbReference type="InterPro" id="IPR029787">
    <property type="entry name" value="Nucleotide_cyclase"/>
</dbReference>
<dbReference type="PROSITE" id="PS51257">
    <property type="entry name" value="PROKAR_LIPOPROTEIN"/>
    <property type="match status" value="1"/>
</dbReference>
<dbReference type="SUPFAM" id="SSF55073">
    <property type="entry name" value="Nucleotide cyclase"/>
    <property type="match status" value="1"/>
</dbReference>
<dbReference type="RefSeq" id="WP_248155715.1">
    <property type="nucleotide sequence ID" value="NZ_JALNMJ010000010.1"/>
</dbReference>
<evidence type="ECO:0000256" key="1">
    <source>
        <dbReference type="SAM" id="Phobius"/>
    </source>
</evidence>
<evidence type="ECO:0000313" key="3">
    <source>
        <dbReference type="EMBL" id="MCK7613645.1"/>
    </source>
</evidence>
<keyword evidence="1" id="KW-0472">Membrane</keyword>
<dbReference type="Pfam" id="PF05226">
    <property type="entry name" value="CHASE2"/>
    <property type="match status" value="1"/>
</dbReference>
<feature type="transmembrane region" description="Helical" evidence="1">
    <location>
        <begin position="341"/>
        <end position="360"/>
    </location>
</feature>
<name>A0ABT0GXV9_9HYPH</name>
<keyword evidence="1" id="KW-0812">Transmembrane</keyword>
<dbReference type="SMART" id="SM01080">
    <property type="entry name" value="CHASE2"/>
    <property type="match status" value="1"/>
</dbReference>
<gene>
    <name evidence="3" type="ORF">M0H32_15845</name>
</gene>
<feature type="domain" description="Guanylate cyclase" evidence="2">
    <location>
        <begin position="430"/>
        <end position="561"/>
    </location>
</feature>
<sequence length="623" mass="65132">MKPNLPVAVAALAVVIGCLWAGLVVRTHLTGAASVIDRFETVLVDIRIALAGARPPPEDIVIVAIDDGTIDAIGPYPLPRDTLAELVGKIGDAGARALAVDILLFGASDEAADASLAAAIGTLPTVIAGAGQMSADTPPQSVVPAVRKVLSPALQIAKASSVGLANIATDTGGTPRHMPMLFLTDQGLQPSLGLQAAGLYQGGAANITEQGLRFGDHALPLDLGWHLALNYYGPGGTIPTVSALDVLQSPAAAADGAISPLKGRMVVLGVTATGVGDRFSTPFDPIMPGVEVQATGIANLLDGMPLHRDTGTRRLDGAAAVLITLCGMLAVLVLPLAPATVFYLLLLIGWLAVSAVAFANGTWLNAALPFAASLPPVLGLLVTRQVADRIVARQQMQAQEALSRFQSPRLARRIAEDPSFLASPRQQTAAILFVDLSGYTGLSERLGAAQTRDFLKEFHTIVVNVVSKRDGVVLDFMGDGAMLGFGLPEEDPQDPVRALTCAFELEREIAAWLETSGRRTEISSVRVGAHMGQVVLSRLGHDRQQQIAATGDCVNVASRLLEVAKDHKVSVVVSANLIEAANQISERPVEAPRLVTVAIRGRQQVLQVGLWVSGDQPQQPCPA</sequence>
<dbReference type="PROSITE" id="PS50125">
    <property type="entry name" value="GUANYLATE_CYCLASE_2"/>
    <property type="match status" value="1"/>
</dbReference>
<dbReference type="InterPro" id="IPR001054">
    <property type="entry name" value="A/G_cyclase"/>
</dbReference>
<accession>A0ABT0GXV9</accession>
<dbReference type="PANTHER" id="PTHR43081:SF20">
    <property type="entry name" value="TWO-COMPONENT RESPONSE REGULATOR"/>
    <property type="match status" value="1"/>
</dbReference>
<dbReference type="InterPro" id="IPR007890">
    <property type="entry name" value="CHASE2"/>
</dbReference>
<evidence type="ECO:0000313" key="4">
    <source>
        <dbReference type="Proteomes" id="UP001431221"/>
    </source>
</evidence>
<dbReference type="CDD" id="cd07302">
    <property type="entry name" value="CHD"/>
    <property type="match status" value="1"/>
</dbReference>
<organism evidence="3 4">
    <name type="scientific">Roseibium sediminicola</name>
    <dbReference type="NCBI Taxonomy" id="2933272"/>
    <lineage>
        <taxon>Bacteria</taxon>
        <taxon>Pseudomonadati</taxon>
        <taxon>Pseudomonadota</taxon>
        <taxon>Alphaproteobacteria</taxon>
        <taxon>Hyphomicrobiales</taxon>
        <taxon>Stappiaceae</taxon>
        <taxon>Roseibium</taxon>
    </lineage>
</organism>
<dbReference type="Gene3D" id="3.30.70.1230">
    <property type="entry name" value="Nucleotide cyclase"/>
    <property type="match status" value="1"/>
</dbReference>
<comment type="caution">
    <text evidence="3">The sequence shown here is derived from an EMBL/GenBank/DDBJ whole genome shotgun (WGS) entry which is preliminary data.</text>
</comment>
<dbReference type="InterPro" id="IPR050697">
    <property type="entry name" value="Adenylyl/Guanylyl_Cyclase_3/4"/>
</dbReference>
<dbReference type="SMART" id="SM00044">
    <property type="entry name" value="CYCc"/>
    <property type="match status" value="1"/>
</dbReference>
<keyword evidence="1" id="KW-1133">Transmembrane helix</keyword>